<evidence type="ECO:0000313" key="2">
    <source>
        <dbReference type="EMBL" id="JAE10477.1"/>
    </source>
</evidence>
<dbReference type="EMBL" id="GBRH01187419">
    <property type="protein sequence ID" value="JAE10477.1"/>
    <property type="molecule type" value="Transcribed_RNA"/>
</dbReference>
<dbReference type="AlphaFoldDB" id="A0A0A9FDP4"/>
<protein>
    <submittedName>
        <fullName evidence="2">Uncharacterized protein</fullName>
    </submittedName>
</protein>
<reference evidence="2" key="1">
    <citation type="submission" date="2014-09" db="EMBL/GenBank/DDBJ databases">
        <authorList>
            <person name="Magalhaes I.L.F."/>
            <person name="Oliveira U."/>
            <person name="Santos F.R."/>
            <person name="Vidigal T.H.D.A."/>
            <person name="Brescovit A.D."/>
            <person name="Santos A.J."/>
        </authorList>
    </citation>
    <scope>NUCLEOTIDE SEQUENCE</scope>
    <source>
        <tissue evidence="2">Shoot tissue taken approximately 20 cm above the soil surface</tissue>
    </source>
</reference>
<feature type="compositionally biased region" description="Polar residues" evidence="1">
    <location>
        <begin position="24"/>
        <end position="33"/>
    </location>
</feature>
<feature type="compositionally biased region" description="Basic and acidic residues" evidence="1">
    <location>
        <begin position="1"/>
        <end position="19"/>
    </location>
</feature>
<accession>A0A0A9FDP4</accession>
<feature type="region of interest" description="Disordered" evidence="1">
    <location>
        <begin position="1"/>
        <end position="33"/>
    </location>
</feature>
<proteinExistence type="predicted"/>
<name>A0A0A9FDP4_ARUDO</name>
<reference evidence="2" key="2">
    <citation type="journal article" date="2015" name="Data Brief">
        <title>Shoot transcriptome of the giant reed, Arundo donax.</title>
        <authorList>
            <person name="Barrero R.A."/>
            <person name="Guerrero F.D."/>
            <person name="Moolhuijzen P."/>
            <person name="Goolsby J.A."/>
            <person name="Tidwell J."/>
            <person name="Bellgard S.E."/>
            <person name="Bellgard M.I."/>
        </authorList>
    </citation>
    <scope>NUCLEOTIDE SEQUENCE</scope>
    <source>
        <tissue evidence="2">Shoot tissue taken approximately 20 cm above the soil surface</tissue>
    </source>
</reference>
<sequence>MHTDPELLERREERPEPARAHGCPSSSFADQPN</sequence>
<evidence type="ECO:0000256" key="1">
    <source>
        <dbReference type="SAM" id="MobiDB-lite"/>
    </source>
</evidence>
<organism evidence="2">
    <name type="scientific">Arundo donax</name>
    <name type="common">Giant reed</name>
    <name type="synonym">Donax arundinaceus</name>
    <dbReference type="NCBI Taxonomy" id="35708"/>
    <lineage>
        <taxon>Eukaryota</taxon>
        <taxon>Viridiplantae</taxon>
        <taxon>Streptophyta</taxon>
        <taxon>Embryophyta</taxon>
        <taxon>Tracheophyta</taxon>
        <taxon>Spermatophyta</taxon>
        <taxon>Magnoliopsida</taxon>
        <taxon>Liliopsida</taxon>
        <taxon>Poales</taxon>
        <taxon>Poaceae</taxon>
        <taxon>PACMAD clade</taxon>
        <taxon>Arundinoideae</taxon>
        <taxon>Arundineae</taxon>
        <taxon>Arundo</taxon>
    </lineage>
</organism>